<dbReference type="PROSITE" id="PS51186">
    <property type="entry name" value="GNAT"/>
    <property type="match status" value="1"/>
</dbReference>
<dbReference type="PANTHER" id="PTHR47403">
    <property type="entry name" value="LOC100145250 PROTEIN"/>
    <property type="match status" value="1"/>
</dbReference>
<proteinExistence type="predicted"/>
<sequence>MACVGESNGLTFWVAEQKDYEDVMSISVNIYGGNDYLPHRYSDWMTEPDRVVILGRKDSKLVALESGFVVDEGRTLLVEGLRVCASERGRGVAGEIQRFADQYMQQLYPTLRTKRQTMSDYHSSESTKSLAKFTELGRRAILSFTGDGKSFNGFISHLKNKLNSTTGLDKAVSVQQMVPLEDAHHLKNILLDPELPKRVQLPGGVIIQDWQPFQPIKGNLEILARRNLTWLVNKLEKPNFLSFYTPPYPIAFDGGSLRFNIDMFGTDLDSAKRAFVSHFEKVMEKGLLTGKIMIHVFLDQSLWKEMKEFCAGETGLKLWREYWEQVIMERDVRGGAEGKRESNM</sequence>
<dbReference type="InterPro" id="IPR016181">
    <property type="entry name" value="Acyl_CoA_acyltransferase"/>
</dbReference>
<dbReference type="EMBL" id="JAGEUA010000007">
    <property type="protein sequence ID" value="KAL0970012.1"/>
    <property type="molecule type" value="Genomic_DNA"/>
</dbReference>
<dbReference type="Proteomes" id="UP001557470">
    <property type="component" value="Unassembled WGS sequence"/>
</dbReference>
<accession>A0ABD0X258</accession>
<dbReference type="Gene3D" id="3.40.630.30">
    <property type="match status" value="1"/>
</dbReference>
<evidence type="ECO:0000313" key="3">
    <source>
        <dbReference type="Proteomes" id="UP001557470"/>
    </source>
</evidence>
<evidence type="ECO:0000313" key="2">
    <source>
        <dbReference type="EMBL" id="KAL0970012.1"/>
    </source>
</evidence>
<dbReference type="InterPro" id="IPR000182">
    <property type="entry name" value="GNAT_dom"/>
</dbReference>
<name>A0ABD0X258_UMBPY</name>
<reference evidence="2 3" key="1">
    <citation type="submission" date="2024-06" db="EMBL/GenBank/DDBJ databases">
        <authorList>
            <person name="Pan Q."/>
            <person name="Wen M."/>
            <person name="Jouanno E."/>
            <person name="Zahm M."/>
            <person name="Klopp C."/>
            <person name="Cabau C."/>
            <person name="Louis A."/>
            <person name="Berthelot C."/>
            <person name="Parey E."/>
            <person name="Roest Crollius H."/>
            <person name="Montfort J."/>
            <person name="Robinson-Rechavi M."/>
            <person name="Bouchez O."/>
            <person name="Lampietro C."/>
            <person name="Lopez Roques C."/>
            <person name="Donnadieu C."/>
            <person name="Postlethwait J."/>
            <person name="Bobe J."/>
            <person name="Verreycken H."/>
            <person name="Guiguen Y."/>
        </authorList>
    </citation>
    <scope>NUCLEOTIDE SEQUENCE [LARGE SCALE GENOMIC DNA]</scope>
    <source>
        <strain evidence="2">Up_M1</strain>
        <tissue evidence="2">Testis</tissue>
    </source>
</reference>
<dbReference type="PANTHER" id="PTHR47403:SF2">
    <property type="entry name" value="N-ACETYLTRANSFERASE 16,-LIKE"/>
    <property type="match status" value="1"/>
</dbReference>
<keyword evidence="3" id="KW-1185">Reference proteome</keyword>
<gene>
    <name evidence="2" type="ORF">UPYG_G00235910</name>
</gene>
<feature type="domain" description="N-acetyltransferase" evidence="1">
    <location>
        <begin position="10"/>
        <end position="165"/>
    </location>
</feature>
<comment type="caution">
    <text evidence="2">The sequence shown here is derived from an EMBL/GenBank/DDBJ whole genome shotgun (WGS) entry which is preliminary data.</text>
</comment>
<dbReference type="Pfam" id="PF24066">
    <property type="entry name" value="Hisat_C"/>
    <property type="match status" value="1"/>
</dbReference>
<dbReference type="SUPFAM" id="SSF55729">
    <property type="entry name" value="Acyl-CoA N-acyltransferases (Nat)"/>
    <property type="match status" value="1"/>
</dbReference>
<organism evidence="2 3">
    <name type="scientific">Umbra pygmaea</name>
    <name type="common">Eastern mudminnow</name>
    <dbReference type="NCBI Taxonomy" id="75934"/>
    <lineage>
        <taxon>Eukaryota</taxon>
        <taxon>Metazoa</taxon>
        <taxon>Chordata</taxon>
        <taxon>Craniata</taxon>
        <taxon>Vertebrata</taxon>
        <taxon>Euteleostomi</taxon>
        <taxon>Actinopterygii</taxon>
        <taxon>Neopterygii</taxon>
        <taxon>Teleostei</taxon>
        <taxon>Protacanthopterygii</taxon>
        <taxon>Esociformes</taxon>
        <taxon>Umbridae</taxon>
        <taxon>Umbra</taxon>
    </lineage>
</organism>
<dbReference type="AlphaFoldDB" id="A0ABD0X258"/>
<dbReference type="InterPro" id="IPR056483">
    <property type="entry name" value="Hisat_C"/>
</dbReference>
<evidence type="ECO:0000259" key="1">
    <source>
        <dbReference type="PROSITE" id="PS51186"/>
    </source>
</evidence>
<protein>
    <recommendedName>
        <fullName evidence="1">N-acetyltransferase domain-containing protein</fullName>
    </recommendedName>
</protein>